<evidence type="ECO:0000313" key="2">
    <source>
        <dbReference type="EMBL" id="MPC59977.1"/>
    </source>
</evidence>
<evidence type="ECO:0000313" key="3">
    <source>
        <dbReference type="Proteomes" id="UP000324222"/>
    </source>
</evidence>
<comment type="caution">
    <text evidence="2">The sequence shown here is derived from an EMBL/GenBank/DDBJ whole genome shotgun (WGS) entry which is preliminary data.</text>
</comment>
<gene>
    <name evidence="2" type="ORF">E2C01_054010</name>
</gene>
<proteinExistence type="predicted"/>
<feature type="region of interest" description="Disordered" evidence="1">
    <location>
        <begin position="55"/>
        <end position="87"/>
    </location>
</feature>
<accession>A0A5B7GS08</accession>
<dbReference type="Proteomes" id="UP000324222">
    <property type="component" value="Unassembled WGS sequence"/>
</dbReference>
<evidence type="ECO:0000256" key="1">
    <source>
        <dbReference type="SAM" id="MobiDB-lite"/>
    </source>
</evidence>
<keyword evidence="3" id="KW-1185">Reference proteome</keyword>
<protein>
    <submittedName>
        <fullName evidence="2">Uncharacterized protein</fullName>
    </submittedName>
</protein>
<dbReference type="AlphaFoldDB" id="A0A5B7GS08"/>
<organism evidence="2 3">
    <name type="scientific">Portunus trituberculatus</name>
    <name type="common">Swimming crab</name>
    <name type="synonym">Neptunus trituberculatus</name>
    <dbReference type="NCBI Taxonomy" id="210409"/>
    <lineage>
        <taxon>Eukaryota</taxon>
        <taxon>Metazoa</taxon>
        <taxon>Ecdysozoa</taxon>
        <taxon>Arthropoda</taxon>
        <taxon>Crustacea</taxon>
        <taxon>Multicrustacea</taxon>
        <taxon>Malacostraca</taxon>
        <taxon>Eumalacostraca</taxon>
        <taxon>Eucarida</taxon>
        <taxon>Decapoda</taxon>
        <taxon>Pleocyemata</taxon>
        <taxon>Brachyura</taxon>
        <taxon>Eubrachyura</taxon>
        <taxon>Portunoidea</taxon>
        <taxon>Portunidae</taxon>
        <taxon>Portuninae</taxon>
        <taxon>Portunus</taxon>
    </lineage>
</organism>
<sequence>MWNGSKQSSYDFFPAHLCNISARHHSAITIHTGTREMKEEENPGGRTEDRVVISLSKPPFSTPPLLHPGSNRHSVTTPPLASTSQTA</sequence>
<feature type="compositionally biased region" description="Polar residues" evidence="1">
    <location>
        <begin position="71"/>
        <end position="87"/>
    </location>
</feature>
<dbReference type="EMBL" id="VSRR010017045">
    <property type="protein sequence ID" value="MPC59977.1"/>
    <property type="molecule type" value="Genomic_DNA"/>
</dbReference>
<reference evidence="2 3" key="1">
    <citation type="submission" date="2019-05" db="EMBL/GenBank/DDBJ databases">
        <title>Another draft genome of Portunus trituberculatus and its Hox gene families provides insights of decapod evolution.</title>
        <authorList>
            <person name="Jeong J.-H."/>
            <person name="Song I."/>
            <person name="Kim S."/>
            <person name="Choi T."/>
            <person name="Kim D."/>
            <person name="Ryu S."/>
            <person name="Kim W."/>
        </authorList>
    </citation>
    <scope>NUCLEOTIDE SEQUENCE [LARGE SCALE GENOMIC DNA]</scope>
    <source>
        <tissue evidence="2">Muscle</tissue>
    </source>
</reference>
<name>A0A5B7GS08_PORTR</name>